<organism evidence="8 9">
    <name type="scientific">Serinicoccus hydrothermalis</name>
    <dbReference type="NCBI Taxonomy" id="1758689"/>
    <lineage>
        <taxon>Bacteria</taxon>
        <taxon>Bacillati</taxon>
        <taxon>Actinomycetota</taxon>
        <taxon>Actinomycetes</taxon>
        <taxon>Micrococcales</taxon>
        <taxon>Ornithinimicrobiaceae</taxon>
        <taxon>Serinicoccus</taxon>
    </lineage>
</organism>
<dbReference type="Pfam" id="PF00149">
    <property type="entry name" value="Metallophos"/>
    <property type="match status" value="1"/>
</dbReference>
<dbReference type="Gene3D" id="3.60.21.10">
    <property type="match status" value="1"/>
</dbReference>
<keyword evidence="4" id="KW-0378">Hydrolase</keyword>
<gene>
    <name evidence="8" type="ORF">SGUI_1392</name>
</gene>
<dbReference type="PANTHER" id="PTHR30337">
    <property type="entry name" value="COMPONENT OF ATP-DEPENDENT DSDNA EXONUCLEASE"/>
    <property type="match status" value="1"/>
</dbReference>
<feature type="domain" description="Calcineurin-like phosphoesterase" evidence="7">
    <location>
        <begin position="3"/>
        <end position="204"/>
    </location>
</feature>
<evidence type="ECO:0000256" key="4">
    <source>
        <dbReference type="ARBA" id="ARBA00022801"/>
    </source>
</evidence>
<evidence type="ECO:0000259" key="7">
    <source>
        <dbReference type="Pfam" id="PF00149"/>
    </source>
</evidence>
<dbReference type="Proteomes" id="UP000092482">
    <property type="component" value="Chromosome"/>
</dbReference>
<keyword evidence="3" id="KW-0540">Nuclease</keyword>
<evidence type="ECO:0000256" key="6">
    <source>
        <dbReference type="SAM" id="MobiDB-lite"/>
    </source>
</evidence>
<protein>
    <recommendedName>
        <fullName evidence="2">Nuclease SbcCD subunit D</fullName>
    </recommendedName>
</protein>
<keyword evidence="9" id="KW-1185">Reference proteome</keyword>
<evidence type="ECO:0000256" key="5">
    <source>
        <dbReference type="ARBA" id="ARBA00022839"/>
    </source>
</evidence>
<evidence type="ECO:0000256" key="1">
    <source>
        <dbReference type="ARBA" id="ARBA00010555"/>
    </source>
</evidence>
<dbReference type="GO" id="GO:0004527">
    <property type="term" value="F:exonuclease activity"/>
    <property type="evidence" value="ECO:0007669"/>
    <property type="project" value="UniProtKB-KW"/>
</dbReference>
<feature type="region of interest" description="Disordered" evidence="6">
    <location>
        <begin position="359"/>
        <end position="390"/>
    </location>
</feature>
<sequence length="409" mass="43933">MVRFLHTADWQIGMTRRFLEPEAQSRFTAARTDAIRRLGEVAAAQDCAFVVVCGDVFESNHLTGRTVRRALDALRTVPVPVYLLPGNHDPLDAASVYRSALFLAERPGHVHVLERAGVHEVSPGVELVAAPWESKHPGRDLVAEAMGLLPPGPAPEGVTRVVVGHGGVDTFDPEWRDHATIATGPLVQALDAGQVHYVALGDRHSRTEVAGRADLQYAGTPEPTRETEVAPGEALVVEVDPGAPSGERVRVRGHRVGTWGFTVLDRQVDSDADVASLDAELAALPDPDRTVVFLNLRGMLGVVEHARLEEVRGRHADRLGALVEREQHRDLVVADDDAAWAELELGGFLGPAVEEIRAEAQRPAPAGSPSAQEAPVETSSAPFLAGRPDDEASARDALALLYRLSRSGS</sequence>
<keyword evidence="5" id="KW-0269">Exonuclease</keyword>
<evidence type="ECO:0000313" key="8">
    <source>
        <dbReference type="EMBL" id="ANS78788.1"/>
    </source>
</evidence>
<evidence type="ECO:0000313" key="9">
    <source>
        <dbReference type="Proteomes" id="UP000092482"/>
    </source>
</evidence>
<accession>A0A1B1NBH1</accession>
<proteinExistence type="inferred from homology"/>
<dbReference type="KEGG" id="serj:SGUI_1392"/>
<dbReference type="SUPFAM" id="SSF56300">
    <property type="entry name" value="Metallo-dependent phosphatases"/>
    <property type="match status" value="1"/>
</dbReference>
<dbReference type="PANTHER" id="PTHR30337:SF0">
    <property type="entry name" value="NUCLEASE SBCCD SUBUNIT D"/>
    <property type="match status" value="1"/>
</dbReference>
<evidence type="ECO:0000256" key="3">
    <source>
        <dbReference type="ARBA" id="ARBA00022722"/>
    </source>
</evidence>
<dbReference type="AlphaFoldDB" id="A0A1B1NBH1"/>
<dbReference type="InterPro" id="IPR029052">
    <property type="entry name" value="Metallo-depent_PP-like"/>
</dbReference>
<dbReference type="PATRIC" id="fig|1758689.4.peg.1434"/>
<comment type="similarity">
    <text evidence="1">Belongs to the SbcD family.</text>
</comment>
<dbReference type="InterPro" id="IPR014577">
    <property type="entry name" value="UCP033093_metalloPase"/>
</dbReference>
<dbReference type="EMBL" id="CP014989">
    <property type="protein sequence ID" value="ANS78788.1"/>
    <property type="molecule type" value="Genomic_DNA"/>
</dbReference>
<reference evidence="8 9" key="1">
    <citation type="submission" date="2016-03" db="EMBL/GenBank/DDBJ databases">
        <title>Shallow-sea hydrothermal system.</title>
        <authorList>
            <person name="Tang K."/>
        </authorList>
    </citation>
    <scope>NUCLEOTIDE SEQUENCE [LARGE SCALE GENOMIC DNA]</scope>
    <source>
        <strain evidence="8 9">JLT9</strain>
    </source>
</reference>
<dbReference type="InterPro" id="IPR004843">
    <property type="entry name" value="Calcineurin-like_PHP"/>
</dbReference>
<dbReference type="CDD" id="cd00840">
    <property type="entry name" value="MPP_Mre11_N"/>
    <property type="match status" value="1"/>
</dbReference>
<name>A0A1B1NBH1_9MICO</name>
<evidence type="ECO:0000256" key="2">
    <source>
        <dbReference type="ARBA" id="ARBA00013365"/>
    </source>
</evidence>
<dbReference type="InterPro" id="IPR041796">
    <property type="entry name" value="Mre11_N"/>
</dbReference>
<dbReference type="InterPro" id="IPR050535">
    <property type="entry name" value="DNA_Repair-Maintenance_Comp"/>
</dbReference>
<dbReference type="PIRSF" id="PIRSF033093">
    <property type="entry name" value="UCP_ML1119"/>
    <property type="match status" value="1"/>
</dbReference>
<dbReference type="STRING" id="1758689.SGUI_1392"/>
<dbReference type="OrthoDB" id="9773856at2"/>